<keyword evidence="2" id="KW-1185">Reference proteome</keyword>
<gene>
    <name evidence="1" type="ORF">YLM1_1753</name>
</gene>
<dbReference type="PATRIC" id="fig|294671.3.peg.1822"/>
<dbReference type="EMBL" id="CP014265">
    <property type="protein sequence ID" value="AMK16308.1"/>
    <property type="molecule type" value="Genomic_DNA"/>
</dbReference>
<reference evidence="1 2" key="1">
    <citation type="journal article" date="2016" name="Genome Announc.">
        <title>Draft Genome Sequence of the Rumen Methanogen Methanobrevibacter olleyae YLM1.</title>
        <authorList>
            <person name="Kelly W.J."/>
            <person name="Li D."/>
            <person name="Lambie S.C."/>
            <person name="Cox F."/>
            <person name="Attwood G.T."/>
            <person name="Altermann E."/>
            <person name="Leahy S.C."/>
        </authorList>
    </citation>
    <scope>NUCLEOTIDE SEQUENCE [LARGE SCALE GENOMIC DNA]</scope>
    <source>
        <strain evidence="1 2">YLM1</strain>
    </source>
</reference>
<reference evidence="2" key="2">
    <citation type="submission" date="2016-02" db="EMBL/GenBank/DDBJ databases">
        <title>The draft genome sequence of the rumen methanogen Methanobrevibacter olleyae YLM1.</title>
        <authorList>
            <consortium name="New Zealand Agricultural Greenhouse Gas Research Centre/Pastoral Greenhouse Gas Research Consortium"/>
            <person name="Kelly W.J."/>
            <person name="Li D."/>
            <person name="Lambie S.C."/>
            <person name="Attwood G.T."/>
            <person name="Altermann E."/>
            <person name="Leahy S.C."/>
        </authorList>
    </citation>
    <scope>NUCLEOTIDE SEQUENCE [LARGE SCALE GENOMIC DNA]</scope>
    <source>
        <strain evidence="2">YLM1</strain>
    </source>
</reference>
<protein>
    <submittedName>
        <fullName evidence="1">Uncharacterized protein</fullName>
    </submittedName>
</protein>
<accession>A0A126R2M9</accession>
<evidence type="ECO:0000313" key="1">
    <source>
        <dbReference type="EMBL" id="AMK16308.1"/>
    </source>
</evidence>
<dbReference type="GeneID" id="28490062"/>
<sequence>MSGQSARTLGKQSLHLHKEYESYCKALRNKIMRKLPLKIRQLIEFPYPNDDYRYTSLFFKLWTSSFGENLINNDDFCHELKKMFSEAAQIDSEYIELDADYGEEYIDITVDLKGYSKKKYILMEYE</sequence>
<dbReference type="KEGG" id="mol:YLM1_1753"/>
<dbReference type="RefSeq" id="WP_067148664.1">
    <property type="nucleotide sequence ID" value="NZ_CP014265.1"/>
</dbReference>
<evidence type="ECO:0000313" key="2">
    <source>
        <dbReference type="Proteomes" id="UP000066376"/>
    </source>
</evidence>
<name>A0A126R2M9_METOL</name>
<dbReference type="Proteomes" id="UP000066376">
    <property type="component" value="Chromosome"/>
</dbReference>
<dbReference type="STRING" id="294671.YLM1_1753"/>
<dbReference type="AlphaFoldDB" id="A0A126R2M9"/>
<organism evidence="1 2">
    <name type="scientific">Methanobrevibacter olleyae</name>
    <dbReference type="NCBI Taxonomy" id="294671"/>
    <lineage>
        <taxon>Archaea</taxon>
        <taxon>Methanobacteriati</taxon>
        <taxon>Methanobacteriota</taxon>
        <taxon>Methanomada group</taxon>
        <taxon>Methanobacteria</taxon>
        <taxon>Methanobacteriales</taxon>
        <taxon>Methanobacteriaceae</taxon>
        <taxon>Methanobrevibacter</taxon>
    </lineage>
</organism>
<proteinExistence type="predicted"/>